<feature type="region of interest" description="Disordered" evidence="1">
    <location>
        <begin position="53"/>
        <end position="88"/>
    </location>
</feature>
<feature type="compositionally biased region" description="Polar residues" evidence="1">
    <location>
        <begin position="238"/>
        <end position="249"/>
    </location>
</feature>
<feature type="compositionally biased region" description="Polar residues" evidence="1">
    <location>
        <begin position="292"/>
        <end position="305"/>
    </location>
</feature>
<sequence length="305" mass="33135">MAYSEQFVKSVESGGEWRMCSTSRKNIEMREMKDAQRFDIDVQTVRKVANINNHGQESQWTMSKTPRDNSMSRYESSTSLAKIDESQNNMRVTDTRLLDSSATTNVQLLRNRAHPDASTTISSISASRRMAAMSSVAEIDEQEQNGHSDVDEQRYSRRTRRNPEGFQAVRSRSNSPVPRERNTRVNLGSNGRRRREQKQSSSTLAGAAGSCNTSIEGVVVSVDSMSAAGAAAGVGTHATPNSERGGTCTSGSAGLLPPPPPSPPLSEDDESSDCDGGSRRRSRSLERGGRDTMSSDAKQNPLASA</sequence>
<feature type="region of interest" description="Disordered" evidence="1">
    <location>
        <begin position="133"/>
        <end position="209"/>
    </location>
</feature>
<accession>A0A7S4DUF0</accession>
<protein>
    <submittedName>
        <fullName evidence="2">Uncharacterized protein</fullName>
    </submittedName>
</protein>
<gene>
    <name evidence="2" type="ORF">LGLO00237_LOCUS22046</name>
</gene>
<dbReference type="AlphaFoldDB" id="A0A7S4DUF0"/>
<name>A0A7S4DUF0_9EUKA</name>
<evidence type="ECO:0000256" key="1">
    <source>
        <dbReference type="SAM" id="MobiDB-lite"/>
    </source>
</evidence>
<feature type="compositionally biased region" description="Basic and acidic residues" evidence="1">
    <location>
        <begin position="144"/>
        <end position="155"/>
    </location>
</feature>
<proteinExistence type="predicted"/>
<feature type="region of interest" description="Disordered" evidence="1">
    <location>
        <begin position="233"/>
        <end position="305"/>
    </location>
</feature>
<feature type="compositionally biased region" description="Polar residues" evidence="1">
    <location>
        <begin position="199"/>
        <end position="209"/>
    </location>
</feature>
<dbReference type="EMBL" id="HBIV01030908">
    <property type="protein sequence ID" value="CAE0670409.1"/>
    <property type="molecule type" value="Transcribed_RNA"/>
</dbReference>
<evidence type="ECO:0000313" key="2">
    <source>
        <dbReference type="EMBL" id="CAE0670409.1"/>
    </source>
</evidence>
<reference evidence="2" key="1">
    <citation type="submission" date="2021-01" db="EMBL/GenBank/DDBJ databases">
        <authorList>
            <person name="Corre E."/>
            <person name="Pelletier E."/>
            <person name="Niang G."/>
            <person name="Scheremetjew M."/>
            <person name="Finn R."/>
            <person name="Kale V."/>
            <person name="Holt S."/>
            <person name="Cochrane G."/>
            <person name="Meng A."/>
            <person name="Brown T."/>
            <person name="Cohen L."/>
        </authorList>
    </citation>
    <scope>NUCLEOTIDE SEQUENCE</scope>
    <source>
        <strain evidence="2">CCCM811</strain>
    </source>
</reference>
<organism evidence="2">
    <name type="scientific">Lotharella globosa</name>
    <dbReference type="NCBI Taxonomy" id="91324"/>
    <lineage>
        <taxon>Eukaryota</taxon>
        <taxon>Sar</taxon>
        <taxon>Rhizaria</taxon>
        <taxon>Cercozoa</taxon>
        <taxon>Chlorarachniophyceae</taxon>
        <taxon>Lotharella</taxon>
    </lineage>
</organism>